<sequence length="152" mass="16581">MTGQDGIRVEDLRPGQVIALGSHTVTEAEIVEFARAWDPQDFHVDKELAAARAYGGLIASGIHTMAVYQRLCVDGVLRRLPVIAGKRLAETVFLRPVRPGDTLTGTMTVDAVEFDDRGRALVTSTGELVNDDGKPVFRTVVEAYMRVRDVSA</sequence>
<dbReference type="PANTHER" id="PTHR43664">
    <property type="entry name" value="MONOAMINE OXIDASE-RELATED"/>
    <property type="match status" value="1"/>
</dbReference>
<dbReference type="Pfam" id="PF01575">
    <property type="entry name" value="MaoC_dehydratas"/>
    <property type="match status" value="1"/>
</dbReference>
<dbReference type="PANTHER" id="PTHR43664:SF1">
    <property type="entry name" value="BETA-METHYLMALYL-COA DEHYDRATASE"/>
    <property type="match status" value="1"/>
</dbReference>
<organism evidence="3 4">
    <name type="scientific">Gordonia paraffinivorans</name>
    <dbReference type="NCBI Taxonomy" id="175628"/>
    <lineage>
        <taxon>Bacteria</taxon>
        <taxon>Bacillati</taxon>
        <taxon>Actinomycetota</taxon>
        <taxon>Actinomycetes</taxon>
        <taxon>Mycobacteriales</taxon>
        <taxon>Gordoniaceae</taxon>
        <taxon>Gordonia</taxon>
    </lineage>
</organism>
<dbReference type="EMBL" id="CAACYD010000007">
    <property type="protein sequence ID" value="VFA89630.1"/>
    <property type="molecule type" value="Genomic_DNA"/>
</dbReference>
<evidence type="ECO:0000256" key="1">
    <source>
        <dbReference type="ARBA" id="ARBA00005254"/>
    </source>
</evidence>
<dbReference type="SUPFAM" id="SSF54637">
    <property type="entry name" value="Thioesterase/thiol ester dehydrase-isomerase"/>
    <property type="match status" value="1"/>
</dbReference>
<dbReference type="Gene3D" id="3.10.129.10">
    <property type="entry name" value="Hotdog Thioesterase"/>
    <property type="match status" value="1"/>
</dbReference>
<dbReference type="Proteomes" id="UP000360750">
    <property type="component" value="Unassembled WGS sequence"/>
</dbReference>
<dbReference type="InterPro" id="IPR029069">
    <property type="entry name" value="HotDog_dom_sf"/>
</dbReference>
<evidence type="ECO:0000313" key="3">
    <source>
        <dbReference type="EMBL" id="VFA89630.1"/>
    </source>
</evidence>
<proteinExistence type="inferred from homology"/>
<name>A0ABD7V5U8_9ACTN</name>
<accession>A0ABD7V5U8</accession>
<reference evidence="3 4" key="1">
    <citation type="submission" date="2019-02" db="EMBL/GenBank/DDBJ databases">
        <authorList>
            <consortium name="Pathogen Informatics"/>
        </authorList>
    </citation>
    <scope>NUCLEOTIDE SEQUENCE [LARGE SCALE GENOMIC DNA]</scope>
    <source>
        <strain evidence="3 4">3012STDY6756503</strain>
    </source>
</reference>
<evidence type="ECO:0000259" key="2">
    <source>
        <dbReference type="Pfam" id="PF01575"/>
    </source>
</evidence>
<dbReference type="InterPro" id="IPR052342">
    <property type="entry name" value="MCH/BMMD"/>
</dbReference>
<comment type="similarity">
    <text evidence="1">Belongs to the enoyl-CoA hydratase/isomerase family.</text>
</comment>
<dbReference type="GeneID" id="60751177"/>
<feature type="domain" description="MaoC-like" evidence="2">
    <location>
        <begin position="21"/>
        <end position="112"/>
    </location>
</feature>
<dbReference type="InterPro" id="IPR002539">
    <property type="entry name" value="MaoC-like_dom"/>
</dbReference>
<dbReference type="AlphaFoldDB" id="A0ABD7V5U8"/>
<evidence type="ECO:0000313" key="4">
    <source>
        <dbReference type="Proteomes" id="UP000360750"/>
    </source>
</evidence>
<protein>
    <submittedName>
        <fullName evidence="3">Bifunctional aldehyde dehydrogenase/enoyl-CoA hydratase</fullName>
    </submittedName>
</protein>
<comment type="caution">
    <text evidence="3">The sequence shown here is derived from an EMBL/GenBank/DDBJ whole genome shotgun (WGS) entry which is preliminary data.</text>
</comment>
<dbReference type="RefSeq" id="WP_131734855.1">
    <property type="nucleotide sequence ID" value="NZ_CAACYD010000007.1"/>
</dbReference>
<gene>
    <name evidence="3" type="ORF">NCTC8139_03197</name>
</gene>